<evidence type="ECO:0000256" key="1">
    <source>
        <dbReference type="SAM" id="MobiDB-lite"/>
    </source>
</evidence>
<dbReference type="EMBL" id="JACXSS010000001">
    <property type="protein sequence ID" value="MBD9357401.1"/>
    <property type="molecule type" value="Genomic_DNA"/>
</dbReference>
<feature type="region of interest" description="Disordered" evidence="1">
    <location>
        <begin position="1"/>
        <end position="24"/>
    </location>
</feature>
<comment type="caution">
    <text evidence="3">The sequence shown here is derived from an EMBL/GenBank/DDBJ whole genome shotgun (WGS) entry which is preliminary data.</text>
</comment>
<reference evidence="3 4" key="1">
    <citation type="submission" date="2020-09" db="EMBL/GenBank/DDBJ databases">
        <title>Methylomonas albis sp. nov. and Methylomonas fluvii sp. nov.: Two cold-adapted methanotrophs from the River Elbe and an amended description of Methylovulum psychrotolerans strain Eb1.</title>
        <authorList>
            <person name="Bussmann I.K."/>
            <person name="Klings K.-W."/>
            <person name="Warnstedt J."/>
            <person name="Hoppert M."/>
            <person name="Saborowski A."/>
            <person name="Horn F."/>
            <person name="Liebner S."/>
        </authorList>
    </citation>
    <scope>NUCLEOTIDE SEQUENCE [LARGE SCALE GENOMIC DNA]</scope>
    <source>
        <strain evidence="3 4">EbA</strain>
    </source>
</reference>
<organism evidence="3 4">
    <name type="scientific">Methylomonas albis</name>
    <dbReference type="NCBI Taxonomy" id="1854563"/>
    <lineage>
        <taxon>Bacteria</taxon>
        <taxon>Pseudomonadati</taxon>
        <taxon>Pseudomonadota</taxon>
        <taxon>Gammaproteobacteria</taxon>
        <taxon>Methylococcales</taxon>
        <taxon>Methylococcaceae</taxon>
        <taxon>Methylomonas</taxon>
    </lineage>
</organism>
<dbReference type="Proteomes" id="UP000652176">
    <property type="component" value="Unassembled WGS sequence"/>
</dbReference>
<feature type="domain" description="Deoxyribonuclease NucA/NucB" evidence="2">
    <location>
        <begin position="17"/>
        <end position="75"/>
    </location>
</feature>
<gene>
    <name evidence="3" type="ORF">IE877_16200</name>
</gene>
<sequence length="79" mass="8143">MLTIARDAASTNRDASIGGIPKVTGKQLDEYPPAMFKEGGAGASVRPINPRDNMAAGACIGNACRGLANGDKVRIKVTD</sequence>
<evidence type="ECO:0000259" key="2">
    <source>
        <dbReference type="Pfam" id="PF14040"/>
    </source>
</evidence>
<accession>A0ABR9D3M5</accession>
<dbReference type="InterPro" id="IPR029476">
    <property type="entry name" value="DNase_NucA_NucB"/>
</dbReference>
<evidence type="ECO:0000313" key="3">
    <source>
        <dbReference type="EMBL" id="MBD9357401.1"/>
    </source>
</evidence>
<proteinExistence type="predicted"/>
<dbReference type="RefSeq" id="WP_192377320.1">
    <property type="nucleotide sequence ID" value="NZ_CAJHIV010000001.1"/>
</dbReference>
<evidence type="ECO:0000313" key="4">
    <source>
        <dbReference type="Proteomes" id="UP000652176"/>
    </source>
</evidence>
<name>A0ABR9D3M5_9GAMM</name>
<protein>
    <recommendedName>
        <fullName evidence="2">Deoxyribonuclease NucA/NucB domain-containing protein</fullName>
    </recommendedName>
</protein>
<dbReference type="Pfam" id="PF14040">
    <property type="entry name" value="DNase_NucA_NucB"/>
    <property type="match status" value="1"/>
</dbReference>
<keyword evidence="4" id="KW-1185">Reference proteome</keyword>